<dbReference type="GO" id="GO:0042148">
    <property type="term" value="P:DNA strand invasion"/>
    <property type="evidence" value="ECO:0007669"/>
    <property type="project" value="TreeGrafter"/>
</dbReference>
<keyword evidence="3" id="KW-1185">Reference proteome</keyword>
<dbReference type="GO" id="GO:0033063">
    <property type="term" value="C:Rad51B-Rad51C-Rad51D-XRCC2 complex"/>
    <property type="evidence" value="ECO:0007669"/>
    <property type="project" value="InterPro"/>
</dbReference>
<dbReference type="Proteomes" id="UP000224634">
    <property type="component" value="Unassembled WGS sequence"/>
</dbReference>
<evidence type="ECO:0000313" key="3">
    <source>
        <dbReference type="Proteomes" id="UP000224634"/>
    </source>
</evidence>
<name>A0A2B7XT86_POLH7</name>
<dbReference type="GO" id="GO:0000400">
    <property type="term" value="F:four-way junction DNA binding"/>
    <property type="evidence" value="ECO:0007669"/>
    <property type="project" value="TreeGrafter"/>
</dbReference>
<dbReference type="InterPro" id="IPR030547">
    <property type="entry name" value="XRCC2"/>
</dbReference>
<protein>
    <recommendedName>
        <fullName evidence="4">DNA recombination and repair protein Rad51-like C-terminal domain-containing protein</fullName>
    </recommendedName>
</protein>
<organism evidence="2 3">
    <name type="scientific">Polytolypa hystricis (strain UAMH7299)</name>
    <dbReference type="NCBI Taxonomy" id="1447883"/>
    <lineage>
        <taxon>Eukaryota</taxon>
        <taxon>Fungi</taxon>
        <taxon>Dikarya</taxon>
        <taxon>Ascomycota</taxon>
        <taxon>Pezizomycotina</taxon>
        <taxon>Eurotiomycetes</taxon>
        <taxon>Eurotiomycetidae</taxon>
        <taxon>Onygenales</taxon>
        <taxon>Onygenales incertae sedis</taxon>
        <taxon>Polytolypa</taxon>
    </lineage>
</organism>
<feature type="compositionally biased region" description="Low complexity" evidence="1">
    <location>
        <begin position="279"/>
        <end position="288"/>
    </location>
</feature>
<dbReference type="GO" id="GO:0005657">
    <property type="term" value="C:replication fork"/>
    <property type="evidence" value="ECO:0007669"/>
    <property type="project" value="InterPro"/>
</dbReference>
<evidence type="ECO:0000313" key="2">
    <source>
        <dbReference type="EMBL" id="PGH14974.1"/>
    </source>
</evidence>
<dbReference type="Gene3D" id="3.40.50.300">
    <property type="entry name" value="P-loop containing nucleotide triphosphate hydrolases"/>
    <property type="match status" value="1"/>
</dbReference>
<dbReference type="GO" id="GO:0000724">
    <property type="term" value="P:double-strand break repair via homologous recombination"/>
    <property type="evidence" value="ECO:0007669"/>
    <property type="project" value="InterPro"/>
</dbReference>
<reference evidence="2 3" key="1">
    <citation type="submission" date="2017-10" db="EMBL/GenBank/DDBJ databases">
        <title>Comparative genomics in systemic dimorphic fungi from Ajellomycetaceae.</title>
        <authorList>
            <person name="Munoz J.F."/>
            <person name="Mcewen J.G."/>
            <person name="Clay O.K."/>
            <person name="Cuomo C.A."/>
        </authorList>
    </citation>
    <scope>NUCLEOTIDE SEQUENCE [LARGE SCALE GENOMIC DNA]</scope>
    <source>
        <strain evidence="2 3">UAMH7299</strain>
    </source>
</reference>
<dbReference type="STRING" id="1447883.A0A2B7XT86"/>
<dbReference type="PANTHER" id="PTHR46644:SF2">
    <property type="entry name" value="DNA REPAIR PROTEIN XRCC2"/>
    <property type="match status" value="1"/>
</dbReference>
<dbReference type="CDD" id="cd19490">
    <property type="entry name" value="XRCC2"/>
    <property type="match status" value="1"/>
</dbReference>
<evidence type="ECO:0008006" key="4">
    <source>
        <dbReference type="Google" id="ProtNLM"/>
    </source>
</evidence>
<dbReference type="GO" id="GO:0005815">
    <property type="term" value="C:microtubule organizing center"/>
    <property type="evidence" value="ECO:0007669"/>
    <property type="project" value="TreeGrafter"/>
</dbReference>
<sequence length="453" mass="49878">MSAEQGARLLSEIEGRNLAEILRDVRAINNAAQSNDDTESNACRLGVKPLDDLLRIFQSPPALGHTQHVAARTAAALPAASVQADNAPPSTPSIRHGTKTTPTRPPVLEITSSASGNGATSLLYYITALAILPPSFDGITLDGKNSAVVFLDTDYRFDAVRLHDVAMGIVRDKASAQHVPLPYYHHDDDGQGPDQLEPMLHEALRHVHIFRPQSSHALLAAIKAIPSYLLHSTDHPSSHRALHAILLDSASAFYWQDRREADVLRIPGVREERERTARTTDTGTGDPSTTKEEDEEINITQVPRETIASLRHLQTIFDCAIVYTTWGLQRAWPSSSSSSSTSPYSYQSPPGGIPSFRPHLPFPWPAFATCRVVVQRDPVRPFAPQMTLKEAMEEAGMRQGVVAKGRVSGWLDLRGREEWGYGVEERVRRLDGRGAFRFYVTERGVTFGGDDMV</sequence>
<dbReference type="OrthoDB" id="420422at2759"/>
<dbReference type="AlphaFoldDB" id="A0A2B7XT86"/>
<gene>
    <name evidence="2" type="ORF">AJ80_05737</name>
</gene>
<evidence type="ECO:0000256" key="1">
    <source>
        <dbReference type="SAM" id="MobiDB-lite"/>
    </source>
</evidence>
<comment type="caution">
    <text evidence="2">The sequence shown here is derived from an EMBL/GenBank/DDBJ whole genome shotgun (WGS) entry which is preliminary data.</text>
</comment>
<feature type="region of interest" description="Disordered" evidence="1">
    <location>
        <begin position="81"/>
        <end position="106"/>
    </location>
</feature>
<dbReference type="InterPro" id="IPR027417">
    <property type="entry name" value="P-loop_NTPase"/>
</dbReference>
<dbReference type="PANTHER" id="PTHR46644">
    <property type="entry name" value="DNA REPAIR PROTEIN XRCC2"/>
    <property type="match status" value="1"/>
</dbReference>
<accession>A0A2B7XT86</accession>
<dbReference type="EMBL" id="PDNA01000087">
    <property type="protein sequence ID" value="PGH14974.1"/>
    <property type="molecule type" value="Genomic_DNA"/>
</dbReference>
<feature type="region of interest" description="Disordered" evidence="1">
    <location>
        <begin position="272"/>
        <end position="299"/>
    </location>
</feature>
<proteinExistence type="predicted"/>